<dbReference type="EMBL" id="LXQA010000246">
    <property type="protein sequence ID" value="MCH79637.1"/>
    <property type="molecule type" value="Genomic_DNA"/>
</dbReference>
<feature type="compositionally biased region" description="Polar residues" evidence="2">
    <location>
        <begin position="640"/>
        <end position="652"/>
    </location>
</feature>
<dbReference type="Pfam" id="PF10536">
    <property type="entry name" value="PMD"/>
    <property type="match status" value="1"/>
</dbReference>
<accession>A0A392LXE8</accession>
<comment type="caution">
    <text evidence="4">The sequence shown here is derived from an EMBL/GenBank/DDBJ whole genome shotgun (WGS) entry which is preliminary data.</text>
</comment>
<keyword evidence="5" id="KW-1185">Reference proteome</keyword>
<feature type="compositionally biased region" description="Basic and acidic residues" evidence="2">
    <location>
        <begin position="563"/>
        <end position="576"/>
    </location>
</feature>
<gene>
    <name evidence="4" type="ORF">A2U01_0000390</name>
</gene>
<feature type="compositionally biased region" description="Low complexity" evidence="2">
    <location>
        <begin position="577"/>
        <end position="586"/>
    </location>
</feature>
<name>A0A392LXE8_9FABA</name>
<evidence type="ECO:0000256" key="2">
    <source>
        <dbReference type="SAM" id="MobiDB-lite"/>
    </source>
</evidence>
<protein>
    <recommendedName>
        <fullName evidence="3">Aminotransferase-like plant mobile domain-containing protein</fullName>
    </recommendedName>
</protein>
<feature type="compositionally biased region" description="Polar residues" evidence="2">
    <location>
        <begin position="468"/>
        <end position="477"/>
    </location>
</feature>
<evidence type="ECO:0000313" key="4">
    <source>
        <dbReference type="EMBL" id="MCH79637.1"/>
    </source>
</evidence>
<reference evidence="4 5" key="1">
    <citation type="journal article" date="2018" name="Front. Plant Sci.">
        <title>Red Clover (Trifolium pratense) and Zigzag Clover (T. medium) - A Picture of Genomic Similarities and Differences.</title>
        <authorList>
            <person name="Dluhosova J."/>
            <person name="Istvanek J."/>
            <person name="Nedelnik J."/>
            <person name="Repkova J."/>
        </authorList>
    </citation>
    <scope>NUCLEOTIDE SEQUENCE [LARGE SCALE GENOMIC DNA]</scope>
    <source>
        <strain evidence="5">cv. 10/8</strain>
        <tissue evidence="4">Leaf</tissue>
    </source>
</reference>
<feature type="compositionally biased region" description="Polar residues" evidence="2">
    <location>
        <begin position="539"/>
        <end position="561"/>
    </location>
</feature>
<feature type="compositionally biased region" description="Basic and acidic residues" evidence="2">
    <location>
        <begin position="671"/>
        <end position="692"/>
    </location>
</feature>
<feature type="coiled-coil region" evidence="1">
    <location>
        <begin position="809"/>
        <end position="836"/>
    </location>
</feature>
<evidence type="ECO:0000256" key="1">
    <source>
        <dbReference type="SAM" id="Coils"/>
    </source>
</evidence>
<feature type="compositionally biased region" description="Low complexity" evidence="2">
    <location>
        <begin position="727"/>
        <end position="740"/>
    </location>
</feature>
<dbReference type="Proteomes" id="UP000265520">
    <property type="component" value="Unassembled WGS sequence"/>
</dbReference>
<organism evidence="4 5">
    <name type="scientific">Trifolium medium</name>
    <dbReference type="NCBI Taxonomy" id="97028"/>
    <lineage>
        <taxon>Eukaryota</taxon>
        <taxon>Viridiplantae</taxon>
        <taxon>Streptophyta</taxon>
        <taxon>Embryophyta</taxon>
        <taxon>Tracheophyta</taxon>
        <taxon>Spermatophyta</taxon>
        <taxon>Magnoliopsida</taxon>
        <taxon>eudicotyledons</taxon>
        <taxon>Gunneridae</taxon>
        <taxon>Pentapetalae</taxon>
        <taxon>rosids</taxon>
        <taxon>fabids</taxon>
        <taxon>Fabales</taxon>
        <taxon>Fabaceae</taxon>
        <taxon>Papilionoideae</taxon>
        <taxon>50 kb inversion clade</taxon>
        <taxon>NPAAA clade</taxon>
        <taxon>Hologalegina</taxon>
        <taxon>IRL clade</taxon>
        <taxon>Trifolieae</taxon>
        <taxon>Trifolium</taxon>
    </lineage>
</organism>
<feature type="domain" description="Aminotransferase-like plant mobile" evidence="3">
    <location>
        <begin position="141"/>
        <end position="382"/>
    </location>
</feature>
<keyword evidence="1" id="KW-0175">Coiled coil</keyword>
<feature type="region of interest" description="Disordered" evidence="2">
    <location>
        <begin position="465"/>
        <end position="740"/>
    </location>
</feature>
<sequence length="952" mass="107758">MASNLQNQTMIPFAGKWKSLTVTNDGQSFVPEPKGSEEDREIWESQVMILFSIYGTVYAFGGPIPDKATLTKEVMDIFPCYTTCEPRIFDSDPYNFGFLKNANKLFRSAPYGLRPLGETYDPTNASNNIPFNYTKNTFSKYIDKNQSKKGEEVWDVEHIAFLTLWLSHYVFYSKSLQIAKMLIPMATQIHEGRQFRLGKLILASLYDSIGEACDDLKRSKDRSPFLVAGPKWLLQLRLSAIFEKEMGLTFGEDYLAEIANRSIEGTRLVRLSPHPIKQDLEQLFMKYMKIFLKFDKLTAKHTPLIERKFGPSWFTEDFPASNPDAADDVNEVWDTYLDPTVLSCRVGTQLKHLGLVGYQPNLVSRQFGFAQILSKSLYESSINICLGCLGISENWYKKFLKITSEVKYNLQPFKYTNSHFCTKEFSDWWGKYYSSRSMGDDALLAMMENGFNQPQIEKIRSKIKNRVKSTASMQNVEKASDAAGPSKKQNQSKLKEGRNRAGSSSTETAPKKAKPSNTITFDDDKMEEHEVPLIRKKLPTQTETQGANAEENQAGDSQPTQKVAKENKKDKKEKSSSKTTETNTDEGLVPKKDKKKKKKSKSSDDKAAGTNSTQPSIEIEMKESEDIQPDARMNEHQQEILEQQNQDVSNAESPPPKEMSIPEIIPEVETVVEKVKEAEVDMSDPKDQELPNKDQPTSSSPKDKKSSSTDGINWEDMVSDSDIPTRSGGSSIPAVSSSTSKLSADIGVSPKVFKKMHETKPDEALAILIKAREDAFERLKADPKAFYSMKAFLAELQTPLTNESMFSLVTQIEAHLDQFAKDLQKLLNNEEQVKAQRLAQAILWEKANISCAKVKQMKKQSNDTTPGVNTCKENIAQWTLEIQDLQIKMLSWSVRLLKRMPKNNTWNQKLQRSARMKSIKKHAMASSTIVAPKSLIGLSFNSMRRVKYLLER</sequence>
<evidence type="ECO:0000313" key="5">
    <source>
        <dbReference type="Proteomes" id="UP000265520"/>
    </source>
</evidence>
<evidence type="ECO:0000259" key="3">
    <source>
        <dbReference type="Pfam" id="PF10536"/>
    </source>
</evidence>
<dbReference type="InterPro" id="IPR019557">
    <property type="entry name" value="AminoTfrase-like_pln_mobile"/>
</dbReference>
<proteinExistence type="predicted"/>
<feature type="compositionally biased region" description="Basic and acidic residues" evidence="2">
    <location>
        <begin position="522"/>
        <end position="533"/>
    </location>
</feature>
<dbReference type="AlphaFoldDB" id="A0A392LXE8"/>